<protein>
    <submittedName>
        <fullName evidence="9">RsmB/NOP family class I SAM-dependent RNA methyltransferase</fullName>
    </submittedName>
    <submittedName>
        <fullName evidence="8">tRNA/rRNA methyltransferase</fullName>
    </submittedName>
</protein>
<dbReference type="GO" id="GO:0008173">
    <property type="term" value="F:RNA methyltransferase activity"/>
    <property type="evidence" value="ECO:0007669"/>
    <property type="project" value="InterPro"/>
</dbReference>
<evidence type="ECO:0000256" key="2">
    <source>
        <dbReference type="ARBA" id="ARBA00022679"/>
    </source>
</evidence>
<keyword evidence="2 5" id="KW-0808">Transferase</keyword>
<evidence type="ECO:0000313" key="10">
    <source>
        <dbReference type="Proteomes" id="UP000621856"/>
    </source>
</evidence>
<evidence type="ECO:0000259" key="7">
    <source>
        <dbReference type="PROSITE" id="PS51686"/>
    </source>
</evidence>
<evidence type="ECO:0000313" key="11">
    <source>
        <dbReference type="Proteomes" id="UP000818603"/>
    </source>
</evidence>
<dbReference type="RefSeq" id="WP_155138524.1">
    <property type="nucleotide sequence ID" value="NZ_BMGZ01000001.1"/>
</dbReference>
<dbReference type="EMBL" id="VCJR02000001">
    <property type="protein sequence ID" value="NHK27513.1"/>
    <property type="molecule type" value="Genomic_DNA"/>
</dbReference>
<feature type="active site" description="Nucleophile" evidence="5">
    <location>
        <position position="361"/>
    </location>
</feature>
<dbReference type="Gene3D" id="3.40.50.150">
    <property type="entry name" value="Vaccinia Virus protein VP39"/>
    <property type="match status" value="1"/>
</dbReference>
<evidence type="ECO:0000256" key="1">
    <source>
        <dbReference type="ARBA" id="ARBA00022603"/>
    </source>
</evidence>
<dbReference type="AlphaFoldDB" id="A0A8J3A6J2"/>
<reference evidence="9 11" key="2">
    <citation type="submission" date="2020-02" db="EMBL/GenBank/DDBJ databases">
        <title>Genome sequence of Parvularcula flava strain NH6-79.</title>
        <authorList>
            <person name="Abdul Karim M.H."/>
            <person name="Lam M.Q."/>
            <person name="Chen S.J."/>
            <person name="Yahya A."/>
            <person name="Shahir S."/>
            <person name="Shamsir M.S."/>
            <person name="Chong C.S."/>
        </authorList>
    </citation>
    <scope>NUCLEOTIDE SEQUENCE [LARGE SCALE GENOMIC DNA]</scope>
    <source>
        <strain evidence="9 11">NH6-79</strain>
    </source>
</reference>
<feature type="binding site" evidence="5">
    <location>
        <position position="263"/>
    </location>
    <ligand>
        <name>S-adenosyl-L-methionine</name>
        <dbReference type="ChEBI" id="CHEBI:59789"/>
    </ligand>
</feature>
<feature type="coiled-coil region" evidence="6">
    <location>
        <begin position="159"/>
        <end position="186"/>
    </location>
</feature>
<dbReference type="GO" id="GO:0003723">
    <property type="term" value="F:RNA binding"/>
    <property type="evidence" value="ECO:0007669"/>
    <property type="project" value="UniProtKB-UniRule"/>
</dbReference>
<keyword evidence="6" id="KW-0175">Coiled coil</keyword>
<keyword evidence="1 5" id="KW-0489">Methyltransferase</keyword>
<evidence type="ECO:0000313" key="9">
    <source>
        <dbReference type="EMBL" id="NHK27513.1"/>
    </source>
</evidence>
<keyword evidence="4 5" id="KW-0694">RNA-binding</keyword>
<comment type="caution">
    <text evidence="8">The sequence shown here is derived from an EMBL/GenBank/DDBJ whole genome shotgun (WGS) entry which is preliminary data.</text>
</comment>
<dbReference type="InterPro" id="IPR001678">
    <property type="entry name" value="MeTrfase_RsmB-F_NOP2_dom"/>
</dbReference>
<proteinExistence type="inferred from homology"/>
<evidence type="ECO:0000256" key="5">
    <source>
        <dbReference type="PROSITE-ProRule" id="PRU01023"/>
    </source>
</evidence>
<dbReference type="PRINTS" id="PR02008">
    <property type="entry name" value="RCMTFAMILY"/>
</dbReference>
<feature type="domain" description="SAM-dependent MTase RsmB/NOP-type" evidence="7">
    <location>
        <begin position="145"/>
        <end position="434"/>
    </location>
</feature>
<dbReference type="Proteomes" id="UP000818603">
    <property type="component" value="Unassembled WGS sequence"/>
</dbReference>
<reference evidence="8" key="1">
    <citation type="journal article" date="2014" name="Int. J. Syst. Evol. Microbiol.">
        <title>Complete genome sequence of Corynebacterium casei LMG S-19264T (=DSM 44701T), isolated from a smear-ripened cheese.</title>
        <authorList>
            <consortium name="US DOE Joint Genome Institute (JGI-PGF)"/>
            <person name="Walter F."/>
            <person name="Albersmeier A."/>
            <person name="Kalinowski J."/>
            <person name="Ruckert C."/>
        </authorList>
    </citation>
    <scope>NUCLEOTIDE SEQUENCE</scope>
    <source>
        <strain evidence="8">CGMCC 1.14984</strain>
    </source>
</reference>
<dbReference type="CDD" id="cd02440">
    <property type="entry name" value="AdoMet_MTases"/>
    <property type="match status" value="1"/>
</dbReference>
<dbReference type="Pfam" id="PF01189">
    <property type="entry name" value="Methyltr_RsmB-F"/>
    <property type="match status" value="1"/>
</dbReference>
<dbReference type="Proteomes" id="UP000621856">
    <property type="component" value="Unassembled WGS sequence"/>
</dbReference>
<dbReference type="InterPro" id="IPR029063">
    <property type="entry name" value="SAM-dependent_MTases_sf"/>
</dbReference>
<evidence type="ECO:0000256" key="3">
    <source>
        <dbReference type="ARBA" id="ARBA00022691"/>
    </source>
</evidence>
<comment type="caution">
    <text evidence="5">Lacks conserved residue(s) required for the propagation of feature annotation.</text>
</comment>
<dbReference type="PANTHER" id="PTHR22807:SF53">
    <property type="entry name" value="RIBOSOMAL RNA SMALL SUBUNIT METHYLTRANSFERASE B-RELATED"/>
    <property type="match status" value="1"/>
</dbReference>
<dbReference type="PANTHER" id="PTHR22807">
    <property type="entry name" value="NOP2 YEAST -RELATED NOL1/NOP2/FMU SUN DOMAIN-CONTAINING"/>
    <property type="match status" value="1"/>
</dbReference>
<keyword evidence="3 5" id="KW-0949">S-adenosyl-L-methionine</keyword>
<dbReference type="EMBL" id="BMGZ01000001">
    <property type="protein sequence ID" value="GGH95664.1"/>
    <property type="molecule type" value="Genomic_DNA"/>
</dbReference>
<dbReference type="PROSITE" id="PS51686">
    <property type="entry name" value="SAM_MT_RSMB_NOP"/>
    <property type="match status" value="1"/>
</dbReference>
<keyword evidence="11" id="KW-1185">Reference proteome</keyword>
<comment type="similarity">
    <text evidence="5">Belongs to the class I-like SAM-binding methyltransferase superfamily. RsmB/NOP family.</text>
</comment>
<feature type="binding site" evidence="5">
    <location>
        <position position="308"/>
    </location>
    <ligand>
        <name>S-adenosyl-L-methionine</name>
        <dbReference type="ChEBI" id="CHEBI:59789"/>
    </ligand>
</feature>
<dbReference type="InterPro" id="IPR049560">
    <property type="entry name" value="MeTrfase_RsmB-F_NOP2_cat"/>
</dbReference>
<dbReference type="SUPFAM" id="SSF53335">
    <property type="entry name" value="S-adenosyl-L-methionine-dependent methyltransferases"/>
    <property type="match status" value="1"/>
</dbReference>
<organism evidence="8 10">
    <name type="scientific">Aquisalinus luteolus</name>
    <dbReference type="NCBI Taxonomy" id="1566827"/>
    <lineage>
        <taxon>Bacteria</taxon>
        <taxon>Pseudomonadati</taxon>
        <taxon>Pseudomonadota</taxon>
        <taxon>Alphaproteobacteria</taxon>
        <taxon>Parvularculales</taxon>
        <taxon>Parvularculaceae</taxon>
        <taxon>Aquisalinus</taxon>
    </lineage>
</organism>
<name>A0A8J3A6J2_9PROT</name>
<reference evidence="8" key="3">
    <citation type="submission" date="2020-09" db="EMBL/GenBank/DDBJ databases">
        <authorList>
            <person name="Sun Q."/>
            <person name="Zhou Y."/>
        </authorList>
    </citation>
    <scope>NUCLEOTIDE SEQUENCE</scope>
    <source>
        <strain evidence="8">CGMCC 1.14984</strain>
    </source>
</reference>
<accession>A0A8J3A6J2</accession>
<dbReference type="GO" id="GO:0001510">
    <property type="term" value="P:RNA methylation"/>
    <property type="evidence" value="ECO:0007669"/>
    <property type="project" value="InterPro"/>
</dbReference>
<evidence type="ECO:0000256" key="4">
    <source>
        <dbReference type="ARBA" id="ARBA00022884"/>
    </source>
</evidence>
<evidence type="ECO:0000256" key="6">
    <source>
        <dbReference type="SAM" id="Coils"/>
    </source>
</evidence>
<dbReference type="InterPro" id="IPR023267">
    <property type="entry name" value="RCMT"/>
</dbReference>
<gene>
    <name evidence="9" type="ORF">FF098_006315</name>
    <name evidence="8" type="ORF">GCM10011355_12740</name>
</gene>
<evidence type="ECO:0000313" key="8">
    <source>
        <dbReference type="EMBL" id="GGH95664.1"/>
    </source>
</evidence>
<sequence length="434" mass="46991">MRDAGRIDAAIEILTEFENRHLPIKDIISNWGRMNRYAGSGDRAWISGLVLDAIRSKQSIGWRMEDDSPRAVILGALRFLWDWSGQRIADAAAEEPHGAGALSEVESTRLSEPREISDAPAHVQADMPEWIYPLLAAVSDDPVEEGQAFTGRAPVDIRVNLLKSDVAKAEKALAAANAERSALVANALRVPAPDADAKAPALGPMPAFGKGFVEVQDAGSQLAALAAGKVEGLQVMDLCAGAGGKTLALAAMMANKGQVYAWDADGRRLKPIFDRLRRAGARNVQVRSPLDGGSLEDLAARMDVVFVDAPCSGSGTWRRKPDTKWRLSPQQLESRTAEQDAALLEGSTYVKPGGRLIYVTCSIFREENEDRLKTFLATHERFSVVDPIEAMASTGLLAEGARERLEACRNEYGIRLTPARTGTDGFFISVLQKS</sequence>